<evidence type="ECO:0000256" key="4">
    <source>
        <dbReference type="ARBA" id="ARBA00022475"/>
    </source>
</evidence>
<dbReference type="PANTHER" id="PTHR47314">
    <property type="entry name" value="MALTOSE/MALTODEXTRIN TRANSPORT SYSTEM PERMEASE PROTEIN MALF"/>
    <property type="match status" value="1"/>
</dbReference>
<feature type="domain" description="ABC transmembrane type-1" evidence="11">
    <location>
        <begin position="184"/>
        <end position="406"/>
    </location>
</feature>
<dbReference type="AlphaFoldDB" id="A0A9X6WM73"/>
<gene>
    <name evidence="12" type="ORF">COJ15_17365</name>
</gene>
<evidence type="ECO:0000256" key="10">
    <source>
        <dbReference type="RuleBase" id="RU367050"/>
    </source>
</evidence>
<keyword evidence="6 9" id="KW-0812">Transmembrane</keyword>
<dbReference type="PANTHER" id="PTHR47314:SF1">
    <property type="entry name" value="MALTOSE_MALTODEXTRIN TRANSPORT SYSTEM PERMEASE PROTEIN MALF"/>
    <property type="match status" value="1"/>
</dbReference>
<reference evidence="12 13" key="1">
    <citation type="submission" date="2017-09" db="EMBL/GenBank/DDBJ databases">
        <title>Large-scale bioinformatics analysis of Bacillus genomes uncovers conserved roles of natural products in bacterial physiology.</title>
        <authorList>
            <consortium name="Agbiome Team Llc"/>
            <person name="Bleich R.M."/>
            <person name="Grubbs K.J."/>
            <person name="Santa Maria K.C."/>
            <person name="Allen S.E."/>
            <person name="Farag S."/>
            <person name="Shank E.A."/>
            <person name="Bowers A."/>
        </authorList>
    </citation>
    <scope>NUCLEOTIDE SEQUENCE [LARGE SCALE GENOMIC DNA]</scope>
    <source>
        <strain evidence="12 13">AFS085496</strain>
    </source>
</reference>
<dbReference type="GO" id="GO:1990060">
    <property type="term" value="C:maltose transport complex"/>
    <property type="evidence" value="ECO:0007669"/>
    <property type="project" value="TreeGrafter"/>
</dbReference>
<proteinExistence type="inferred from homology"/>
<dbReference type="GO" id="GO:0015423">
    <property type="term" value="F:ABC-type maltose transporter activity"/>
    <property type="evidence" value="ECO:0007669"/>
    <property type="project" value="TreeGrafter"/>
</dbReference>
<evidence type="ECO:0000256" key="9">
    <source>
        <dbReference type="RuleBase" id="RU363032"/>
    </source>
</evidence>
<dbReference type="Pfam" id="PF00528">
    <property type="entry name" value="BPD_transp_1"/>
    <property type="match status" value="1"/>
</dbReference>
<dbReference type="Proteomes" id="UP000224003">
    <property type="component" value="Unassembled WGS sequence"/>
</dbReference>
<feature type="transmembrane region" description="Helical" evidence="9">
    <location>
        <begin position="219"/>
        <end position="239"/>
    </location>
</feature>
<keyword evidence="3 9" id="KW-0813">Transport</keyword>
<evidence type="ECO:0000256" key="3">
    <source>
        <dbReference type="ARBA" id="ARBA00022448"/>
    </source>
</evidence>
<dbReference type="EMBL" id="NUVX01000030">
    <property type="protein sequence ID" value="PFJ38861.1"/>
    <property type="molecule type" value="Genomic_DNA"/>
</dbReference>
<sequence length="420" mass="47857">MGLGQLYNRQYVKGISYILLELYLIIMYSADLKYAMWGLFTLGETKQHIEGFNVIQGDNSIHLLIMGLIFTIALSLFMWTYVLNVRDAYKVGKEKEAGIEPNSIKKTVRNIYENGFPVLLLLPPIICTAFLTVLPLLFGVLLAFTNYSSPNHIPPKGLVDWVGLQTFTDLFQMSMWSGTFKGVFLWTVIWAVLSTATTFFGGLFVAIIINQKGIVLKRFWRSVFILPWAIPQFVSILIMQNLFSGEFGPINQYLMQFGIIDSPIYWLSDPLLAKITIVVVNIWFGFPYWMVLMSGVMTTIDKELYEAADVDGATNTQKFWKITMPIVMFSTAPLLIMSFAGNFNNFNMIYLMTKGGPVNPDYQFAGSTDILISWIYKMTLEQHQYAMASVVSILIFIVIATLSVWNFRKTKAFKEEDMMS</sequence>
<dbReference type="CDD" id="cd06261">
    <property type="entry name" value="TM_PBP2"/>
    <property type="match status" value="1"/>
</dbReference>
<dbReference type="SUPFAM" id="SSF160964">
    <property type="entry name" value="MalF N-terminal region-like"/>
    <property type="match status" value="1"/>
</dbReference>
<accession>A0A9X6WM73</accession>
<feature type="transmembrane region" description="Helical" evidence="9">
    <location>
        <begin position="385"/>
        <end position="405"/>
    </location>
</feature>
<evidence type="ECO:0000256" key="7">
    <source>
        <dbReference type="ARBA" id="ARBA00022989"/>
    </source>
</evidence>
<evidence type="ECO:0000256" key="1">
    <source>
        <dbReference type="ARBA" id="ARBA00004651"/>
    </source>
</evidence>
<keyword evidence="7 9" id="KW-1133">Transmembrane helix</keyword>
<dbReference type="PROSITE" id="PS50928">
    <property type="entry name" value="ABC_TM1"/>
    <property type="match status" value="1"/>
</dbReference>
<keyword evidence="4 10" id="KW-1003">Cell membrane</keyword>
<keyword evidence="5 10" id="KW-0762">Sugar transport</keyword>
<comment type="similarity">
    <text evidence="2 10">Belongs to the binding-protein-dependent transport system permease family. MalFG subfamily.</text>
</comment>
<dbReference type="GO" id="GO:0042956">
    <property type="term" value="P:maltodextrin transmembrane transport"/>
    <property type="evidence" value="ECO:0007669"/>
    <property type="project" value="TreeGrafter"/>
</dbReference>
<feature type="transmembrane region" description="Helical" evidence="9">
    <location>
        <begin position="183"/>
        <end position="207"/>
    </location>
</feature>
<feature type="transmembrane region" description="Helical" evidence="9">
    <location>
        <begin position="118"/>
        <end position="144"/>
    </location>
</feature>
<evidence type="ECO:0000256" key="6">
    <source>
        <dbReference type="ARBA" id="ARBA00022692"/>
    </source>
</evidence>
<evidence type="ECO:0000256" key="5">
    <source>
        <dbReference type="ARBA" id="ARBA00022597"/>
    </source>
</evidence>
<dbReference type="InterPro" id="IPR035906">
    <property type="entry name" value="MetI-like_sf"/>
</dbReference>
<dbReference type="InterPro" id="IPR000515">
    <property type="entry name" value="MetI-like"/>
</dbReference>
<evidence type="ECO:0000256" key="8">
    <source>
        <dbReference type="ARBA" id="ARBA00023136"/>
    </source>
</evidence>
<feature type="transmembrane region" description="Helical" evidence="9">
    <location>
        <begin position="271"/>
        <end position="292"/>
    </location>
</feature>
<keyword evidence="8 9" id="KW-0472">Membrane</keyword>
<evidence type="ECO:0000259" key="11">
    <source>
        <dbReference type="PROSITE" id="PS50928"/>
    </source>
</evidence>
<comment type="subcellular location">
    <subcellularLocation>
        <location evidence="1 9">Cell membrane</location>
        <topology evidence="1 9">Multi-pass membrane protein</topology>
    </subcellularLocation>
</comment>
<feature type="transmembrane region" description="Helical" evidence="9">
    <location>
        <begin position="322"/>
        <end position="343"/>
    </location>
</feature>
<evidence type="ECO:0000313" key="12">
    <source>
        <dbReference type="EMBL" id="PFJ38861.1"/>
    </source>
</evidence>
<feature type="transmembrane region" description="Helical" evidence="9">
    <location>
        <begin position="12"/>
        <end position="30"/>
    </location>
</feature>
<evidence type="ECO:0000313" key="13">
    <source>
        <dbReference type="Proteomes" id="UP000224003"/>
    </source>
</evidence>
<evidence type="ECO:0000256" key="2">
    <source>
        <dbReference type="ARBA" id="ARBA00009047"/>
    </source>
</evidence>
<comment type="caution">
    <text evidence="12">The sequence shown here is derived from an EMBL/GenBank/DDBJ whole genome shotgun (WGS) entry which is preliminary data.</text>
</comment>
<protein>
    <recommendedName>
        <fullName evidence="10">Maltose/maltodextrin transport system permease protein</fullName>
    </recommendedName>
</protein>
<feature type="transmembrane region" description="Helical" evidence="9">
    <location>
        <begin position="61"/>
        <end position="83"/>
    </location>
</feature>
<organism evidence="12 13">
    <name type="scientific">Bacillus thuringiensis</name>
    <dbReference type="NCBI Taxonomy" id="1428"/>
    <lineage>
        <taxon>Bacteria</taxon>
        <taxon>Bacillati</taxon>
        <taxon>Bacillota</taxon>
        <taxon>Bacilli</taxon>
        <taxon>Bacillales</taxon>
        <taxon>Bacillaceae</taxon>
        <taxon>Bacillus</taxon>
        <taxon>Bacillus cereus group</taxon>
    </lineage>
</organism>
<dbReference type="SUPFAM" id="SSF161098">
    <property type="entry name" value="MetI-like"/>
    <property type="match status" value="1"/>
</dbReference>
<dbReference type="Gene3D" id="1.10.3720.10">
    <property type="entry name" value="MetI-like"/>
    <property type="match status" value="1"/>
</dbReference>
<comment type="function">
    <text evidence="10">Part of the ABC transporter complex MalEFGK involved in maltose/maltodextrin import. Probably responsible for the translocation of the substrate across the membrane.</text>
</comment>
<name>A0A9X6WM73_BACTU</name>